<sequence length="70" mass="8005">MGNREQRESRELTGSRARRTPGVGDEWWSRGAGEVRGSGSSCPPQVELRVTFLRKKSRGREREFSPKSRE</sequence>
<proteinExistence type="predicted"/>
<gene>
    <name evidence="2" type="ORF">CRG98_049442</name>
</gene>
<feature type="region of interest" description="Disordered" evidence="1">
    <location>
        <begin position="1"/>
        <end position="70"/>
    </location>
</feature>
<protein>
    <submittedName>
        <fullName evidence="2">Uncharacterized protein</fullName>
    </submittedName>
</protein>
<dbReference type="EMBL" id="PGOL01039882">
    <property type="protein sequence ID" value="PKI18284.1"/>
    <property type="molecule type" value="Genomic_DNA"/>
</dbReference>
<feature type="non-terminal residue" evidence="2">
    <location>
        <position position="70"/>
    </location>
</feature>
<dbReference type="Proteomes" id="UP000233551">
    <property type="component" value="Unassembled WGS sequence"/>
</dbReference>
<accession>A0A2I0HER7</accession>
<evidence type="ECO:0000313" key="2">
    <source>
        <dbReference type="EMBL" id="PKI18284.1"/>
    </source>
</evidence>
<feature type="compositionally biased region" description="Basic and acidic residues" evidence="1">
    <location>
        <begin position="1"/>
        <end position="13"/>
    </location>
</feature>
<evidence type="ECO:0000313" key="3">
    <source>
        <dbReference type="Proteomes" id="UP000233551"/>
    </source>
</evidence>
<evidence type="ECO:0000256" key="1">
    <source>
        <dbReference type="SAM" id="MobiDB-lite"/>
    </source>
</evidence>
<name>A0A2I0HER7_PUNGR</name>
<dbReference type="AlphaFoldDB" id="A0A2I0HER7"/>
<keyword evidence="3" id="KW-1185">Reference proteome</keyword>
<reference evidence="2 3" key="1">
    <citation type="submission" date="2017-11" db="EMBL/GenBank/DDBJ databases">
        <title>De-novo sequencing of pomegranate (Punica granatum L.) genome.</title>
        <authorList>
            <person name="Akparov Z."/>
            <person name="Amiraslanov A."/>
            <person name="Hajiyeva S."/>
            <person name="Abbasov M."/>
            <person name="Kaur K."/>
            <person name="Hamwieh A."/>
            <person name="Solovyev V."/>
            <person name="Salamov A."/>
            <person name="Braich B."/>
            <person name="Kosarev P."/>
            <person name="Mahmoud A."/>
            <person name="Hajiyev E."/>
            <person name="Babayeva S."/>
            <person name="Izzatullayeva V."/>
            <person name="Mammadov A."/>
            <person name="Mammadov A."/>
            <person name="Sharifova S."/>
            <person name="Ojaghi J."/>
            <person name="Eynullazada K."/>
            <person name="Bayramov B."/>
            <person name="Abdulazimova A."/>
            <person name="Shahmuradov I."/>
        </authorList>
    </citation>
    <scope>NUCLEOTIDE SEQUENCE [LARGE SCALE GENOMIC DNA]</scope>
    <source>
        <strain evidence="3">cv. AG2017</strain>
        <tissue evidence="2">Leaf</tissue>
    </source>
</reference>
<comment type="caution">
    <text evidence="2">The sequence shown here is derived from an EMBL/GenBank/DDBJ whole genome shotgun (WGS) entry which is preliminary data.</text>
</comment>
<feature type="compositionally biased region" description="Basic and acidic residues" evidence="1">
    <location>
        <begin position="60"/>
        <end position="70"/>
    </location>
</feature>
<organism evidence="2 3">
    <name type="scientific">Punica granatum</name>
    <name type="common">Pomegranate</name>
    <dbReference type="NCBI Taxonomy" id="22663"/>
    <lineage>
        <taxon>Eukaryota</taxon>
        <taxon>Viridiplantae</taxon>
        <taxon>Streptophyta</taxon>
        <taxon>Embryophyta</taxon>
        <taxon>Tracheophyta</taxon>
        <taxon>Spermatophyta</taxon>
        <taxon>Magnoliopsida</taxon>
        <taxon>eudicotyledons</taxon>
        <taxon>Gunneridae</taxon>
        <taxon>Pentapetalae</taxon>
        <taxon>rosids</taxon>
        <taxon>malvids</taxon>
        <taxon>Myrtales</taxon>
        <taxon>Lythraceae</taxon>
        <taxon>Punica</taxon>
    </lineage>
</organism>